<sequence length="178" mass="19805">MIAPPRPVSRPPLILLLAAGLLAAGLLIDAALARPRLRELRRLTERRTEVLLQMARDIERDSRARRLARLLGAEDLAAAYAAYPRGDAPSFIAQALERARLERLELTVGATVAEGRLRRADLQVRARGSYARILDLVRELEQGPRLVRIRTLMIQTEPESATLTAQWSLSVYDIAGEP</sequence>
<dbReference type="Gene3D" id="3.30.70.60">
    <property type="match status" value="1"/>
</dbReference>
<comment type="caution">
    <text evidence="1">The sequence shown here is derived from an EMBL/GenBank/DDBJ whole genome shotgun (WGS) entry which is preliminary data.</text>
</comment>
<accession>A0A937XAJ9</accession>
<evidence type="ECO:0008006" key="3">
    <source>
        <dbReference type="Google" id="ProtNLM"/>
    </source>
</evidence>
<reference evidence="1" key="1">
    <citation type="submission" date="2019-03" db="EMBL/GenBank/DDBJ databases">
        <title>Lake Tanganyika Metagenome-Assembled Genomes (MAGs).</title>
        <authorList>
            <person name="Tran P."/>
        </authorList>
    </citation>
    <scope>NUCLEOTIDE SEQUENCE</scope>
    <source>
        <strain evidence="1">M_DeepCast_400m_m2_100</strain>
    </source>
</reference>
<proteinExistence type="predicted"/>
<dbReference type="EMBL" id="VGIY01000546">
    <property type="protein sequence ID" value="MBM3318923.1"/>
    <property type="molecule type" value="Genomic_DNA"/>
</dbReference>
<dbReference type="InterPro" id="IPR014717">
    <property type="entry name" value="Transl_elong_EF1B/ribsomal_bS6"/>
</dbReference>
<dbReference type="AlphaFoldDB" id="A0A937XAJ9"/>
<gene>
    <name evidence="1" type="ORF">FJY75_13830</name>
</gene>
<organism evidence="1 2">
    <name type="scientific">Eiseniibacteriota bacterium</name>
    <dbReference type="NCBI Taxonomy" id="2212470"/>
    <lineage>
        <taxon>Bacteria</taxon>
        <taxon>Candidatus Eiseniibacteriota</taxon>
    </lineage>
</organism>
<protein>
    <recommendedName>
        <fullName evidence="3">Type 4a pilus biogenesis protein PilO</fullName>
    </recommendedName>
</protein>
<evidence type="ECO:0000313" key="1">
    <source>
        <dbReference type="EMBL" id="MBM3318923.1"/>
    </source>
</evidence>
<evidence type="ECO:0000313" key="2">
    <source>
        <dbReference type="Proteomes" id="UP000748308"/>
    </source>
</evidence>
<name>A0A937XAJ9_UNCEI</name>
<dbReference type="Proteomes" id="UP000748308">
    <property type="component" value="Unassembled WGS sequence"/>
</dbReference>